<dbReference type="InterPro" id="IPR018154">
    <property type="entry name" value="TLV/ENV_coat_polyprotein"/>
</dbReference>
<dbReference type="SUPFAM" id="SSF58069">
    <property type="entry name" value="Virus ectodomain"/>
    <property type="match status" value="1"/>
</dbReference>
<keyword evidence="2" id="KW-1185">Reference proteome</keyword>
<protein>
    <submittedName>
        <fullName evidence="1">Uncharacterized protein</fullName>
    </submittedName>
</protein>
<reference evidence="1" key="1">
    <citation type="submission" date="2020-03" db="EMBL/GenBank/DDBJ databases">
        <title>Melopsittacus undulatus (budgerigar) genome, bMelUnd1, maternal haplotype with Z.</title>
        <authorList>
            <person name="Gedman G."/>
            <person name="Mountcastle J."/>
            <person name="Haase B."/>
            <person name="Formenti G."/>
            <person name="Wright T."/>
            <person name="Apodaca J."/>
            <person name="Pelan S."/>
            <person name="Chow W."/>
            <person name="Rhie A."/>
            <person name="Howe K."/>
            <person name="Fedrigo O."/>
            <person name="Jarvis E.D."/>
        </authorList>
    </citation>
    <scope>NUCLEOTIDE SEQUENCE [LARGE SCALE GENOMIC DNA]</scope>
</reference>
<sequence>MLNRIIRLQAAVEIVVNKTGDTLGLIAKQNTKMRTAIYQNRLALDYLLAQEGGVCEKFNLNNCCLKIDDEGNAISELVREMKKITHVPVQTWNGINLGGLESWRQFFNGDWITKMGIVLLGIFGGLLIISCIIPCFTRLIHTIIQNTQFTTVPLDSEIISNEKTHSLMVLRNETIPVLSKTRKTAIKLKKPMNQ</sequence>
<proteinExistence type="predicted"/>
<dbReference type="PANTHER" id="PTHR10424:SF68">
    <property type="entry name" value="ENDOGENOUS RETROVIRUS GROUP 3 MEMBER 1 ENV POLYPROTEIN"/>
    <property type="match status" value="1"/>
</dbReference>
<name>A0A8V5GUU9_MELUD</name>
<dbReference type="Ensembl" id="ENSMUNT00000028800.1">
    <property type="protein sequence ID" value="ENSMUNP00000030251.1"/>
    <property type="gene ID" value="ENSMUNG00000019746.1"/>
</dbReference>
<organism evidence="1 2">
    <name type="scientific">Melopsittacus undulatus</name>
    <name type="common">Budgerigar</name>
    <name type="synonym">Psittacus undulatus</name>
    <dbReference type="NCBI Taxonomy" id="13146"/>
    <lineage>
        <taxon>Eukaryota</taxon>
        <taxon>Metazoa</taxon>
        <taxon>Chordata</taxon>
        <taxon>Craniata</taxon>
        <taxon>Vertebrata</taxon>
        <taxon>Euteleostomi</taxon>
        <taxon>Archelosauria</taxon>
        <taxon>Archosauria</taxon>
        <taxon>Dinosauria</taxon>
        <taxon>Saurischia</taxon>
        <taxon>Theropoda</taxon>
        <taxon>Coelurosauria</taxon>
        <taxon>Aves</taxon>
        <taxon>Neognathae</taxon>
        <taxon>Neoaves</taxon>
        <taxon>Telluraves</taxon>
        <taxon>Australaves</taxon>
        <taxon>Psittaciformes</taxon>
        <taxon>Psittaculidae</taxon>
        <taxon>Melopsittacus</taxon>
    </lineage>
</organism>
<reference evidence="1" key="3">
    <citation type="submission" date="2025-09" db="UniProtKB">
        <authorList>
            <consortium name="Ensembl"/>
        </authorList>
    </citation>
    <scope>IDENTIFICATION</scope>
</reference>
<dbReference type="AlphaFoldDB" id="A0A8V5GUU9"/>
<dbReference type="Proteomes" id="UP000694405">
    <property type="component" value="Unassembled WGS sequence"/>
</dbReference>
<accession>A0A8V5GUU9</accession>
<evidence type="ECO:0000313" key="1">
    <source>
        <dbReference type="Ensembl" id="ENSMUNP00000030251.1"/>
    </source>
</evidence>
<reference evidence="1" key="2">
    <citation type="submission" date="2025-08" db="UniProtKB">
        <authorList>
            <consortium name="Ensembl"/>
        </authorList>
    </citation>
    <scope>IDENTIFICATION</scope>
</reference>
<evidence type="ECO:0000313" key="2">
    <source>
        <dbReference type="Proteomes" id="UP000694405"/>
    </source>
</evidence>
<dbReference type="PANTHER" id="PTHR10424">
    <property type="entry name" value="VIRAL ENVELOPE PROTEIN"/>
    <property type="match status" value="1"/>
</dbReference>
<dbReference type="Gene3D" id="1.10.287.210">
    <property type="match status" value="1"/>
</dbReference>